<evidence type="ECO:0008006" key="3">
    <source>
        <dbReference type="Google" id="ProtNLM"/>
    </source>
</evidence>
<organism evidence="1 2">
    <name type="scientific">Methylobrevis pamukkalensis</name>
    <dbReference type="NCBI Taxonomy" id="1439726"/>
    <lineage>
        <taxon>Bacteria</taxon>
        <taxon>Pseudomonadati</taxon>
        <taxon>Pseudomonadota</taxon>
        <taxon>Alphaproteobacteria</taxon>
        <taxon>Hyphomicrobiales</taxon>
        <taxon>Pleomorphomonadaceae</taxon>
        <taxon>Methylobrevis</taxon>
    </lineage>
</organism>
<name>A0A1E3GZR1_9HYPH</name>
<dbReference type="Proteomes" id="UP000094622">
    <property type="component" value="Unassembled WGS sequence"/>
</dbReference>
<accession>A0A1E3GZR1</accession>
<keyword evidence="2" id="KW-1185">Reference proteome</keyword>
<gene>
    <name evidence="1" type="ORF">A6302_03153</name>
</gene>
<evidence type="ECO:0000313" key="1">
    <source>
        <dbReference type="EMBL" id="ODN69559.1"/>
    </source>
</evidence>
<dbReference type="EMBL" id="MCRJ01000085">
    <property type="protein sequence ID" value="ODN69559.1"/>
    <property type="molecule type" value="Genomic_DNA"/>
</dbReference>
<sequence>MPPVFAAVGAIVASVGAGFTALAGALGLSAGQLGLAALSVAGQLLFSRTPKMPTPEDGKVNLRQPTPPLRRLIGEGEYGGDFNFYRARDGIAYQSLIFSVGPITEFVSIKLHDEVVALNADGYVTAPSHFVEGGSSSFGGAQIIDFITGGGYEAPEPVPTPEGAGSRVRILLQRGTADDIAYPALVEAFPDVLDATFATPGLASMLVLAKSVSAEASTDVYRQGLPSPRARMLGAALYDPREESHDPADPETWAYSASPTLAALDYLTHWSGYNFPISRMYLPDFAASADVDDRPELGWNGLSQARWRCGGRYDLGDLPRKEVLGGILRAADLWLYQRPDGTIGVKPGDWEEPDLVIGDDDDDIIALRRESFDRDRDGAEILRATFTSRDHSFSTVDAAAWPDAADPVALSDRAKKYELPWVQRHRQARLLSQIEFDRMNAGRGTAIVTGRKLKLMERKFILLHSPRRRIFDQPVELDAPPVWVGADRMAFAWRFVNPDRYTLSPEAEGPPPVVVSFDADSGLASVAGFDVAVQNETVAGGLVTAFGLATWDLPASDDLTQEIEYVQWTGSATTGPVRLLTSETGDTSARTPALAAGTIWRFRARNRAGGKRGTWSTAIYRTMTVAGSAPPAPVLDLAEDVGTETVTGTMTAPNAAVVRLRLWRTVAGAALDTGETPVLDRFTAPNQAHAVADNPGAGVWDYHGISTDAYGRDSAASAAWTVGVGFDLLGAGGDVEGGGGDVFAVERI</sequence>
<dbReference type="RefSeq" id="WP_069307573.1">
    <property type="nucleotide sequence ID" value="NZ_MCRJ01000085.1"/>
</dbReference>
<protein>
    <recommendedName>
        <fullName evidence="3">Tip attachment protein J domain-containing protein</fullName>
    </recommendedName>
</protein>
<comment type="caution">
    <text evidence="1">The sequence shown here is derived from an EMBL/GenBank/DDBJ whole genome shotgun (WGS) entry which is preliminary data.</text>
</comment>
<proteinExistence type="predicted"/>
<dbReference type="OrthoDB" id="7822067at2"/>
<dbReference type="AlphaFoldDB" id="A0A1E3GZR1"/>
<evidence type="ECO:0000313" key="2">
    <source>
        <dbReference type="Proteomes" id="UP000094622"/>
    </source>
</evidence>
<reference evidence="1 2" key="1">
    <citation type="submission" date="2016-07" db="EMBL/GenBank/DDBJ databases">
        <title>Draft Genome Sequence of Methylobrevis pamukkalensis PK2.</title>
        <authorList>
            <person name="Vasilenko O.V."/>
            <person name="Doronina N.V."/>
            <person name="Shmareva M.N."/>
            <person name="Tarlachkov S.V."/>
            <person name="Mustakhimov I."/>
            <person name="Trotsenko Y.A."/>
        </authorList>
    </citation>
    <scope>NUCLEOTIDE SEQUENCE [LARGE SCALE GENOMIC DNA]</scope>
    <source>
        <strain evidence="1 2">PK2</strain>
    </source>
</reference>
<dbReference type="PATRIC" id="fig|1439726.3.peg.3310"/>